<sequence length="118" mass="13252">MCYRTCSLVAVVQEPVVSTGTPSSMRIDQDTPSTSTSQTTQEDQSYVIPTSVEEDVYMVLKSATHGLITVMMIQQIVNMGLIGHFETEEVLWMIDIDEIDYVMVGSRVAHLRQRQADH</sequence>
<proteinExistence type="predicted"/>
<evidence type="ECO:0000313" key="2">
    <source>
        <dbReference type="EMBL" id="GJT12244.1"/>
    </source>
</evidence>
<reference evidence="2" key="2">
    <citation type="submission" date="2022-01" db="EMBL/GenBank/DDBJ databases">
        <authorList>
            <person name="Yamashiro T."/>
            <person name="Shiraishi A."/>
            <person name="Satake H."/>
            <person name="Nakayama K."/>
        </authorList>
    </citation>
    <scope>NUCLEOTIDE SEQUENCE</scope>
</reference>
<comment type="caution">
    <text evidence="2">The sequence shown here is derived from an EMBL/GenBank/DDBJ whole genome shotgun (WGS) entry which is preliminary data.</text>
</comment>
<evidence type="ECO:0000313" key="3">
    <source>
        <dbReference type="Proteomes" id="UP001151760"/>
    </source>
</evidence>
<protein>
    <submittedName>
        <fullName evidence="2">Uncharacterized protein</fullName>
    </submittedName>
</protein>
<feature type="compositionally biased region" description="Low complexity" evidence="1">
    <location>
        <begin position="30"/>
        <end position="43"/>
    </location>
</feature>
<dbReference type="Proteomes" id="UP001151760">
    <property type="component" value="Unassembled WGS sequence"/>
</dbReference>
<gene>
    <name evidence="2" type="ORF">Tco_0859286</name>
</gene>
<feature type="region of interest" description="Disordered" evidence="1">
    <location>
        <begin position="19"/>
        <end position="43"/>
    </location>
</feature>
<evidence type="ECO:0000256" key="1">
    <source>
        <dbReference type="SAM" id="MobiDB-lite"/>
    </source>
</evidence>
<organism evidence="2 3">
    <name type="scientific">Tanacetum coccineum</name>
    <dbReference type="NCBI Taxonomy" id="301880"/>
    <lineage>
        <taxon>Eukaryota</taxon>
        <taxon>Viridiplantae</taxon>
        <taxon>Streptophyta</taxon>
        <taxon>Embryophyta</taxon>
        <taxon>Tracheophyta</taxon>
        <taxon>Spermatophyta</taxon>
        <taxon>Magnoliopsida</taxon>
        <taxon>eudicotyledons</taxon>
        <taxon>Gunneridae</taxon>
        <taxon>Pentapetalae</taxon>
        <taxon>asterids</taxon>
        <taxon>campanulids</taxon>
        <taxon>Asterales</taxon>
        <taxon>Asteraceae</taxon>
        <taxon>Asteroideae</taxon>
        <taxon>Anthemideae</taxon>
        <taxon>Anthemidinae</taxon>
        <taxon>Tanacetum</taxon>
    </lineage>
</organism>
<name>A0ABQ5BDB3_9ASTR</name>
<keyword evidence="3" id="KW-1185">Reference proteome</keyword>
<dbReference type="EMBL" id="BQNB010013131">
    <property type="protein sequence ID" value="GJT12244.1"/>
    <property type="molecule type" value="Genomic_DNA"/>
</dbReference>
<accession>A0ABQ5BDB3</accession>
<reference evidence="2" key="1">
    <citation type="journal article" date="2022" name="Int. J. Mol. Sci.">
        <title>Draft Genome of Tanacetum Coccineum: Genomic Comparison of Closely Related Tanacetum-Family Plants.</title>
        <authorList>
            <person name="Yamashiro T."/>
            <person name="Shiraishi A."/>
            <person name="Nakayama K."/>
            <person name="Satake H."/>
        </authorList>
    </citation>
    <scope>NUCLEOTIDE SEQUENCE</scope>
</reference>